<name>A0AAW9MXM8_9FIRM</name>
<dbReference type="SMART" id="SM00904">
    <property type="entry name" value="Flavokinase"/>
    <property type="match status" value="1"/>
</dbReference>
<evidence type="ECO:0000256" key="14">
    <source>
        <dbReference type="ARBA" id="ARBA00049494"/>
    </source>
</evidence>
<keyword evidence="10 15" id="KW-0274">FAD</keyword>
<dbReference type="SUPFAM" id="SSF52374">
    <property type="entry name" value="Nucleotidylyl transferase"/>
    <property type="match status" value="1"/>
</dbReference>
<dbReference type="GO" id="GO:0005524">
    <property type="term" value="F:ATP binding"/>
    <property type="evidence" value="ECO:0007669"/>
    <property type="project" value="UniProtKB-UniRule"/>
</dbReference>
<dbReference type="NCBIfam" id="NF004162">
    <property type="entry name" value="PRK05627.1-5"/>
    <property type="match status" value="1"/>
</dbReference>
<dbReference type="RefSeq" id="WP_324619806.1">
    <property type="nucleotide sequence ID" value="NZ_JAYKOT010000003.1"/>
</dbReference>
<keyword evidence="12" id="KW-0511">Multifunctional enzyme</keyword>
<comment type="catalytic activity">
    <reaction evidence="13 15">
        <text>riboflavin + ATP = FMN + ADP + H(+)</text>
        <dbReference type="Rhea" id="RHEA:14357"/>
        <dbReference type="ChEBI" id="CHEBI:15378"/>
        <dbReference type="ChEBI" id="CHEBI:30616"/>
        <dbReference type="ChEBI" id="CHEBI:57986"/>
        <dbReference type="ChEBI" id="CHEBI:58210"/>
        <dbReference type="ChEBI" id="CHEBI:456216"/>
        <dbReference type="EC" id="2.7.1.26"/>
    </reaction>
</comment>
<comment type="pathway">
    <text evidence="2 15">Cofactor biosynthesis; FAD biosynthesis; FAD from FMN: step 1/1.</text>
</comment>
<dbReference type="GO" id="GO:0009398">
    <property type="term" value="P:FMN biosynthetic process"/>
    <property type="evidence" value="ECO:0007669"/>
    <property type="project" value="UniProtKB-UniRule"/>
</dbReference>
<evidence type="ECO:0000313" key="17">
    <source>
        <dbReference type="EMBL" id="MEB3429628.1"/>
    </source>
</evidence>
<comment type="caution">
    <text evidence="17">The sequence shown here is derived from an EMBL/GenBank/DDBJ whole genome shotgun (WGS) entry which is preliminary data.</text>
</comment>
<dbReference type="EC" id="2.7.1.26" evidence="15"/>
<dbReference type="NCBIfam" id="TIGR00083">
    <property type="entry name" value="ribF"/>
    <property type="match status" value="1"/>
</dbReference>
<keyword evidence="5 15" id="KW-0288">FMN</keyword>
<dbReference type="CDD" id="cd02064">
    <property type="entry name" value="FAD_synthetase_N"/>
    <property type="match status" value="1"/>
</dbReference>
<comment type="catalytic activity">
    <reaction evidence="14 15">
        <text>FMN + ATP + H(+) = FAD + diphosphate</text>
        <dbReference type="Rhea" id="RHEA:17237"/>
        <dbReference type="ChEBI" id="CHEBI:15378"/>
        <dbReference type="ChEBI" id="CHEBI:30616"/>
        <dbReference type="ChEBI" id="CHEBI:33019"/>
        <dbReference type="ChEBI" id="CHEBI:57692"/>
        <dbReference type="ChEBI" id="CHEBI:58210"/>
        <dbReference type="EC" id="2.7.7.2"/>
    </reaction>
</comment>
<dbReference type="Gene3D" id="2.40.30.30">
    <property type="entry name" value="Riboflavin kinase-like"/>
    <property type="match status" value="1"/>
</dbReference>
<keyword evidence="9 15" id="KW-0418">Kinase</keyword>
<dbReference type="PANTHER" id="PTHR22749:SF6">
    <property type="entry name" value="RIBOFLAVIN KINASE"/>
    <property type="match status" value="1"/>
</dbReference>
<reference evidence="17 18" key="1">
    <citation type="submission" date="2024-01" db="EMBL/GenBank/DDBJ databases">
        <title>Complete genome sequence of Citroniella saccharovorans strain M6.X9, isolated from human fecal sample.</title>
        <authorList>
            <person name="Cheng G."/>
            <person name="Westerholm M."/>
            <person name="Schnurer A."/>
        </authorList>
    </citation>
    <scope>NUCLEOTIDE SEQUENCE [LARGE SCALE GENOMIC DNA]</scope>
    <source>
        <strain evidence="17 18">DSM 29873</strain>
    </source>
</reference>
<dbReference type="EMBL" id="JAYKOT010000003">
    <property type="protein sequence ID" value="MEB3429628.1"/>
    <property type="molecule type" value="Genomic_DNA"/>
</dbReference>
<evidence type="ECO:0000256" key="3">
    <source>
        <dbReference type="ARBA" id="ARBA00005201"/>
    </source>
</evidence>
<dbReference type="Pfam" id="PF01687">
    <property type="entry name" value="Flavokinase"/>
    <property type="match status" value="1"/>
</dbReference>
<evidence type="ECO:0000313" key="18">
    <source>
        <dbReference type="Proteomes" id="UP001357733"/>
    </source>
</evidence>
<keyword evidence="6 15" id="KW-0808">Transferase</keyword>
<dbReference type="EC" id="2.7.7.2" evidence="15"/>
<dbReference type="Gene3D" id="3.40.50.620">
    <property type="entry name" value="HUPs"/>
    <property type="match status" value="1"/>
</dbReference>
<dbReference type="GO" id="GO:0008531">
    <property type="term" value="F:riboflavin kinase activity"/>
    <property type="evidence" value="ECO:0007669"/>
    <property type="project" value="UniProtKB-UniRule"/>
</dbReference>
<accession>A0AAW9MXM8</accession>
<proteinExistence type="inferred from homology"/>
<evidence type="ECO:0000256" key="4">
    <source>
        <dbReference type="ARBA" id="ARBA00022630"/>
    </source>
</evidence>
<evidence type="ECO:0000256" key="15">
    <source>
        <dbReference type="PIRNR" id="PIRNR004491"/>
    </source>
</evidence>
<evidence type="ECO:0000256" key="2">
    <source>
        <dbReference type="ARBA" id="ARBA00004726"/>
    </source>
</evidence>
<keyword evidence="11 15" id="KW-0067">ATP-binding</keyword>
<gene>
    <name evidence="17" type="ORF">VLK81_06325</name>
</gene>
<dbReference type="PANTHER" id="PTHR22749">
    <property type="entry name" value="RIBOFLAVIN KINASE/FMN ADENYLYLTRANSFERASE"/>
    <property type="match status" value="1"/>
</dbReference>
<dbReference type="PIRSF" id="PIRSF004491">
    <property type="entry name" value="FAD_Synth"/>
    <property type="match status" value="1"/>
</dbReference>
<dbReference type="FunFam" id="2.40.30.30:FF:000003">
    <property type="entry name" value="Riboflavin biosynthesis protein"/>
    <property type="match status" value="1"/>
</dbReference>
<dbReference type="Pfam" id="PF06574">
    <property type="entry name" value="FAD_syn"/>
    <property type="match status" value="1"/>
</dbReference>
<dbReference type="GO" id="GO:0003919">
    <property type="term" value="F:FMN adenylyltransferase activity"/>
    <property type="evidence" value="ECO:0007669"/>
    <property type="project" value="UniProtKB-UniRule"/>
</dbReference>
<keyword evidence="7 15" id="KW-0548">Nucleotidyltransferase</keyword>
<comment type="similarity">
    <text evidence="15">Belongs to the ribF family.</text>
</comment>
<comment type="pathway">
    <text evidence="3 15">Cofactor biosynthesis; FMN biosynthesis; FMN from riboflavin (ATP route): step 1/1.</text>
</comment>
<feature type="domain" description="Riboflavin kinase" evidence="16">
    <location>
        <begin position="183"/>
        <end position="307"/>
    </location>
</feature>
<keyword evidence="8 15" id="KW-0547">Nucleotide-binding</keyword>
<evidence type="ECO:0000256" key="13">
    <source>
        <dbReference type="ARBA" id="ARBA00047880"/>
    </source>
</evidence>
<dbReference type="InterPro" id="IPR023465">
    <property type="entry name" value="Riboflavin_kinase_dom_sf"/>
</dbReference>
<evidence type="ECO:0000256" key="1">
    <source>
        <dbReference type="ARBA" id="ARBA00002121"/>
    </source>
</evidence>
<dbReference type="AlphaFoldDB" id="A0AAW9MXM8"/>
<evidence type="ECO:0000259" key="16">
    <source>
        <dbReference type="SMART" id="SM00904"/>
    </source>
</evidence>
<keyword evidence="4 15" id="KW-0285">Flavoprotein</keyword>
<dbReference type="GO" id="GO:0009231">
    <property type="term" value="P:riboflavin biosynthetic process"/>
    <property type="evidence" value="ECO:0007669"/>
    <property type="project" value="InterPro"/>
</dbReference>
<evidence type="ECO:0000256" key="11">
    <source>
        <dbReference type="ARBA" id="ARBA00022840"/>
    </source>
</evidence>
<sequence>MKIIDLNLNNLDNKEENIIVLGNFDGFHMGHLSLIKKALMLEKETGYLTSCLLFKEHSNKLINSDNNFKFLMSNQDKIQMLDELHIKIAFLISFDENFMKLSKENFVGNFLHKKLGVKSIVVGEDYTFAYKSSGTSKDLQEIGDKCNIKTYIAKDVLFNGTKVSSSLIREKIKTGDIKSANELLTRPYFIKGKVVHGKARGKKLGFPTANIEINENYLIAKDGVYTTIIEFGQKKYLSMTSIGFNPTFNGNRITIESHILDFNEDIYNTEVKLYFLQRLRSNIKFNKIQSLIDQMKKDLIETKKIGKLYKF</sequence>
<dbReference type="InterPro" id="IPR015864">
    <property type="entry name" value="FAD_synthase"/>
</dbReference>
<evidence type="ECO:0000256" key="9">
    <source>
        <dbReference type="ARBA" id="ARBA00022777"/>
    </source>
</evidence>
<evidence type="ECO:0000256" key="12">
    <source>
        <dbReference type="ARBA" id="ARBA00023268"/>
    </source>
</evidence>
<dbReference type="InterPro" id="IPR002606">
    <property type="entry name" value="Riboflavin_kinase_bac"/>
</dbReference>
<dbReference type="Proteomes" id="UP001357733">
    <property type="component" value="Unassembled WGS sequence"/>
</dbReference>
<dbReference type="GO" id="GO:0006747">
    <property type="term" value="P:FAD biosynthetic process"/>
    <property type="evidence" value="ECO:0007669"/>
    <property type="project" value="UniProtKB-UniRule"/>
</dbReference>
<evidence type="ECO:0000256" key="6">
    <source>
        <dbReference type="ARBA" id="ARBA00022679"/>
    </source>
</evidence>
<evidence type="ECO:0000256" key="7">
    <source>
        <dbReference type="ARBA" id="ARBA00022695"/>
    </source>
</evidence>
<protein>
    <recommendedName>
        <fullName evidence="15">Riboflavin biosynthesis protein</fullName>
    </recommendedName>
    <domain>
        <recommendedName>
            <fullName evidence="15">Riboflavin kinase</fullName>
            <ecNumber evidence="15">2.7.1.26</ecNumber>
        </recommendedName>
        <alternativeName>
            <fullName evidence="15">Flavokinase</fullName>
        </alternativeName>
    </domain>
    <domain>
        <recommendedName>
            <fullName evidence="15">FMN adenylyltransferase</fullName>
            <ecNumber evidence="15">2.7.7.2</ecNumber>
        </recommendedName>
        <alternativeName>
            <fullName evidence="15">FAD pyrophosphorylase</fullName>
        </alternativeName>
        <alternativeName>
            <fullName evidence="15">FAD synthase</fullName>
        </alternativeName>
    </domain>
</protein>
<evidence type="ECO:0000256" key="10">
    <source>
        <dbReference type="ARBA" id="ARBA00022827"/>
    </source>
</evidence>
<comment type="function">
    <text evidence="1">Catalyzes the phosphorylation of riboflavin to FMN followed by the adenylation of FMN to FAD.</text>
</comment>
<dbReference type="InterPro" id="IPR014729">
    <property type="entry name" value="Rossmann-like_a/b/a_fold"/>
</dbReference>
<evidence type="ECO:0000256" key="8">
    <source>
        <dbReference type="ARBA" id="ARBA00022741"/>
    </source>
</evidence>
<organism evidence="17 18">
    <name type="scientific">Citroniella saccharovorans</name>
    <dbReference type="NCBI Taxonomy" id="2053367"/>
    <lineage>
        <taxon>Bacteria</taxon>
        <taxon>Bacillati</taxon>
        <taxon>Bacillota</taxon>
        <taxon>Tissierellia</taxon>
        <taxon>Tissierellales</taxon>
        <taxon>Peptoniphilaceae</taxon>
        <taxon>Citroniella</taxon>
    </lineage>
</organism>
<dbReference type="InterPro" id="IPR023468">
    <property type="entry name" value="Riboflavin_kinase"/>
</dbReference>
<dbReference type="SUPFAM" id="SSF82114">
    <property type="entry name" value="Riboflavin kinase-like"/>
    <property type="match status" value="1"/>
</dbReference>
<evidence type="ECO:0000256" key="5">
    <source>
        <dbReference type="ARBA" id="ARBA00022643"/>
    </source>
</evidence>
<keyword evidence="18" id="KW-1185">Reference proteome</keyword>
<dbReference type="InterPro" id="IPR015865">
    <property type="entry name" value="Riboflavin_kinase_bac/euk"/>
</dbReference>